<name>A0A1H0WU29_9BACI</name>
<evidence type="ECO:0000313" key="2">
    <source>
        <dbReference type="Proteomes" id="UP000199159"/>
    </source>
</evidence>
<dbReference type="EMBL" id="FNJU01000016">
    <property type="protein sequence ID" value="SDP94182.1"/>
    <property type="molecule type" value="Genomic_DNA"/>
</dbReference>
<dbReference type="AlphaFoldDB" id="A0A1H0WU29"/>
<proteinExistence type="predicted"/>
<sequence>SPDRHKAKHVGNLVFRSDLTYDPEGLGAGARH</sequence>
<keyword evidence="2" id="KW-1185">Reference proteome</keyword>
<feature type="non-terminal residue" evidence="1">
    <location>
        <position position="1"/>
    </location>
</feature>
<organism evidence="1 2">
    <name type="scientific">Litchfieldia salsa</name>
    <dbReference type="NCBI Taxonomy" id="930152"/>
    <lineage>
        <taxon>Bacteria</taxon>
        <taxon>Bacillati</taxon>
        <taxon>Bacillota</taxon>
        <taxon>Bacilli</taxon>
        <taxon>Bacillales</taxon>
        <taxon>Bacillaceae</taxon>
        <taxon>Litchfieldia</taxon>
    </lineage>
</organism>
<protein>
    <submittedName>
        <fullName evidence="1">Uncharacterized protein</fullName>
    </submittedName>
</protein>
<gene>
    <name evidence="1" type="ORF">SAMN05216565_1161</name>
</gene>
<evidence type="ECO:0000313" key="1">
    <source>
        <dbReference type="EMBL" id="SDP94182.1"/>
    </source>
</evidence>
<reference evidence="2" key="1">
    <citation type="submission" date="2016-10" db="EMBL/GenBank/DDBJ databases">
        <authorList>
            <person name="Varghese N."/>
            <person name="Submissions S."/>
        </authorList>
    </citation>
    <scope>NUCLEOTIDE SEQUENCE [LARGE SCALE GENOMIC DNA]</scope>
    <source>
        <strain evidence="2">IBRC-M10078</strain>
    </source>
</reference>
<dbReference type="Proteomes" id="UP000199159">
    <property type="component" value="Unassembled WGS sequence"/>
</dbReference>
<accession>A0A1H0WU29</accession>